<dbReference type="SUPFAM" id="SSF48264">
    <property type="entry name" value="Cytochrome P450"/>
    <property type="match status" value="1"/>
</dbReference>
<keyword evidence="2" id="KW-1185">Reference proteome</keyword>
<protein>
    <recommendedName>
        <fullName evidence="3">Cytochrome P450</fullName>
    </recommendedName>
</protein>
<organism evidence="1 2">
    <name type="scientific">Hermanssonia centrifuga</name>
    <dbReference type="NCBI Taxonomy" id="98765"/>
    <lineage>
        <taxon>Eukaryota</taxon>
        <taxon>Fungi</taxon>
        <taxon>Dikarya</taxon>
        <taxon>Basidiomycota</taxon>
        <taxon>Agaricomycotina</taxon>
        <taxon>Agaricomycetes</taxon>
        <taxon>Polyporales</taxon>
        <taxon>Meruliaceae</taxon>
        <taxon>Hermanssonia</taxon>
    </lineage>
</organism>
<accession>A0A2R6P1K3</accession>
<dbReference type="AlphaFoldDB" id="A0A2R6P1K3"/>
<dbReference type="GO" id="GO:0004497">
    <property type="term" value="F:monooxygenase activity"/>
    <property type="evidence" value="ECO:0007669"/>
    <property type="project" value="InterPro"/>
</dbReference>
<reference evidence="1 2" key="1">
    <citation type="submission" date="2018-02" db="EMBL/GenBank/DDBJ databases">
        <title>Genome sequence of the basidiomycete white-rot fungus Phlebia centrifuga.</title>
        <authorList>
            <person name="Granchi Z."/>
            <person name="Peng M."/>
            <person name="de Vries R.P."/>
            <person name="Hilden K."/>
            <person name="Makela M.R."/>
            <person name="Grigoriev I."/>
            <person name="Riley R."/>
        </authorList>
    </citation>
    <scope>NUCLEOTIDE SEQUENCE [LARGE SCALE GENOMIC DNA]</scope>
    <source>
        <strain evidence="1 2">FBCC195</strain>
    </source>
</reference>
<evidence type="ECO:0000313" key="2">
    <source>
        <dbReference type="Proteomes" id="UP000186601"/>
    </source>
</evidence>
<dbReference type="EMBL" id="MLYV02000559">
    <property type="protein sequence ID" value="PSR83475.1"/>
    <property type="molecule type" value="Genomic_DNA"/>
</dbReference>
<dbReference type="GO" id="GO:0005506">
    <property type="term" value="F:iron ion binding"/>
    <property type="evidence" value="ECO:0007669"/>
    <property type="project" value="InterPro"/>
</dbReference>
<dbReference type="OrthoDB" id="1055148at2759"/>
<sequence length="85" mass="9564">MLLILASAGCLAVSLYYTIWGTLLRRASLPPGPQGLPFVGNLFDLPNDYDWLHWATFKAKYDDIVSIRLTVIQTDAENGIPVYRH</sequence>
<comment type="caution">
    <text evidence="1">The sequence shown here is derived from an EMBL/GenBank/DDBJ whole genome shotgun (WGS) entry which is preliminary data.</text>
</comment>
<dbReference type="GO" id="GO:0016705">
    <property type="term" value="F:oxidoreductase activity, acting on paired donors, with incorporation or reduction of molecular oxygen"/>
    <property type="evidence" value="ECO:0007669"/>
    <property type="project" value="InterPro"/>
</dbReference>
<evidence type="ECO:0008006" key="3">
    <source>
        <dbReference type="Google" id="ProtNLM"/>
    </source>
</evidence>
<dbReference type="GO" id="GO:0020037">
    <property type="term" value="F:heme binding"/>
    <property type="evidence" value="ECO:0007669"/>
    <property type="project" value="InterPro"/>
</dbReference>
<dbReference type="Gene3D" id="1.10.630.10">
    <property type="entry name" value="Cytochrome P450"/>
    <property type="match status" value="1"/>
</dbReference>
<gene>
    <name evidence="1" type="ORF">PHLCEN_2v5747</name>
</gene>
<evidence type="ECO:0000313" key="1">
    <source>
        <dbReference type="EMBL" id="PSR83475.1"/>
    </source>
</evidence>
<proteinExistence type="predicted"/>
<dbReference type="InterPro" id="IPR036396">
    <property type="entry name" value="Cyt_P450_sf"/>
</dbReference>
<dbReference type="Proteomes" id="UP000186601">
    <property type="component" value="Unassembled WGS sequence"/>
</dbReference>
<name>A0A2R6P1K3_9APHY</name>